<dbReference type="SMART" id="SM00225">
    <property type="entry name" value="BTB"/>
    <property type="match status" value="1"/>
</dbReference>
<comment type="caution">
    <text evidence="3">The sequence shown here is derived from an EMBL/GenBank/DDBJ whole genome shotgun (WGS) entry which is preliminary data.</text>
</comment>
<proteinExistence type="predicted"/>
<dbReference type="SUPFAM" id="SSF54695">
    <property type="entry name" value="POZ domain"/>
    <property type="match status" value="1"/>
</dbReference>
<evidence type="ECO:0000313" key="3">
    <source>
        <dbReference type="EMBL" id="EXX64613.1"/>
    </source>
</evidence>
<protein>
    <recommendedName>
        <fullName evidence="5">Kelch-like protein 17</fullName>
    </recommendedName>
</protein>
<dbReference type="PROSITE" id="PS51886">
    <property type="entry name" value="TLDC"/>
    <property type="match status" value="1"/>
</dbReference>
<dbReference type="HOGENOM" id="CLU_021542_0_2_1"/>
<feature type="domain" description="BTB" evidence="1">
    <location>
        <begin position="23"/>
        <end position="95"/>
    </location>
</feature>
<dbReference type="InterPro" id="IPR011333">
    <property type="entry name" value="SKP1/BTB/POZ_sf"/>
</dbReference>
<evidence type="ECO:0000259" key="2">
    <source>
        <dbReference type="PROSITE" id="PS51886"/>
    </source>
</evidence>
<organism evidence="3 4">
    <name type="scientific">Rhizophagus irregularis (strain DAOM 197198w)</name>
    <name type="common">Glomus intraradices</name>
    <dbReference type="NCBI Taxonomy" id="1432141"/>
    <lineage>
        <taxon>Eukaryota</taxon>
        <taxon>Fungi</taxon>
        <taxon>Fungi incertae sedis</taxon>
        <taxon>Mucoromycota</taxon>
        <taxon>Glomeromycotina</taxon>
        <taxon>Glomeromycetes</taxon>
        <taxon>Glomerales</taxon>
        <taxon>Glomeraceae</taxon>
        <taxon>Rhizophagus</taxon>
    </lineage>
</organism>
<dbReference type="Pfam" id="PF07534">
    <property type="entry name" value="TLD"/>
    <property type="match status" value="1"/>
</dbReference>
<feature type="domain" description="TLDc" evidence="2">
    <location>
        <begin position="293"/>
        <end position="475"/>
    </location>
</feature>
<sequence length="479" mass="55897">MLNHFFPSLSKNYIEILDDDEYYDITIEVGDDPNKKIFRSHMIILCYRSPSLRTLASNQKNSDGALAHVKLPNITPEIFQIILKYIYGGIITLNEEDIPEILRVLGAADQLHLQELVDFLQKYLIENKSEWMEQQFDLIYQTSFHSNSLLELQQFCTDCITKSPEKIFKSLDFTSLPEKSLISLIERDDLQMDEVKIWEHVLKWGLAQNPTLDVDPTTWSADDLKSMETTLQNCLPLIRFFGLSSKDFLRKVRPYRKLLKHQLYEDLLAYHLDPENEIPNDISFPRSDELCSKIININVVSLVSSWIDNADIKSKFAHVKELYLPYKFKLLLRGSRDGLTPKKFHELCDNIPRTVTFIKLKETEEVIGGYNPLIWKGSCGNMEWGKTKESFIFSFKNKNNFKDSILSHVRSIDSALFYHMYCGPAFSNDLYIGVEEDDDSKEYNFNICQQESYEKKIRDTEDVLSVEDYEVFQIVKKED</sequence>
<dbReference type="GO" id="GO:0005737">
    <property type="term" value="C:cytoplasm"/>
    <property type="evidence" value="ECO:0007669"/>
    <property type="project" value="TreeGrafter"/>
</dbReference>
<dbReference type="PANTHER" id="PTHR46306">
    <property type="entry name" value="BTB/POZ DOMAIN-CONTAINING PROTEIN 9"/>
    <property type="match status" value="1"/>
</dbReference>
<dbReference type="Pfam" id="PF07707">
    <property type="entry name" value="BACK"/>
    <property type="match status" value="1"/>
</dbReference>
<dbReference type="Gene3D" id="3.30.710.10">
    <property type="entry name" value="Potassium Channel Kv1.1, Chain A"/>
    <property type="match status" value="1"/>
</dbReference>
<dbReference type="InterPro" id="IPR052407">
    <property type="entry name" value="BTB_POZ_domain_cont_9"/>
</dbReference>
<dbReference type="OrthoDB" id="2434560at2759"/>
<dbReference type="AlphaFoldDB" id="A0A015MCU2"/>
<evidence type="ECO:0000259" key="1">
    <source>
        <dbReference type="PROSITE" id="PS50097"/>
    </source>
</evidence>
<dbReference type="Proteomes" id="UP000022910">
    <property type="component" value="Unassembled WGS sequence"/>
</dbReference>
<name>A0A015MCU2_RHIIW</name>
<dbReference type="EMBL" id="JEMT01022975">
    <property type="protein sequence ID" value="EXX64613.1"/>
    <property type="molecule type" value="Genomic_DNA"/>
</dbReference>
<dbReference type="InterPro" id="IPR011705">
    <property type="entry name" value="BACK"/>
</dbReference>
<dbReference type="InterPro" id="IPR000210">
    <property type="entry name" value="BTB/POZ_dom"/>
</dbReference>
<dbReference type="PROSITE" id="PS50097">
    <property type="entry name" value="BTB"/>
    <property type="match status" value="1"/>
</dbReference>
<accession>A0A015MCU2</accession>
<keyword evidence="4" id="KW-1185">Reference proteome</keyword>
<dbReference type="InterPro" id="IPR006571">
    <property type="entry name" value="TLDc_dom"/>
</dbReference>
<dbReference type="Gene3D" id="1.25.40.420">
    <property type="match status" value="1"/>
</dbReference>
<dbReference type="SMART" id="SM00875">
    <property type="entry name" value="BACK"/>
    <property type="match status" value="1"/>
</dbReference>
<dbReference type="Pfam" id="PF00651">
    <property type="entry name" value="BTB"/>
    <property type="match status" value="1"/>
</dbReference>
<reference evidence="3 4" key="1">
    <citation type="submission" date="2014-02" db="EMBL/GenBank/DDBJ databases">
        <title>Single nucleus genome sequencing reveals high similarity among nuclei of an endomycorrhizal fungus.</title>
        <authorList>
            <person name="Lin K."/>
            <person name="Geurts R."/>
            <person name="Zhang Z."/>
            <person name="Limpens E."/>
            <person name="Saunders D.G."/>
            <person name="Mu D."/>
            <person name="Pang E."/>
            <person name="Cao H."/>
            <person name="Cha H."/>
            <person name="Lin T."/>
            <person name="Zhou Q."/>
            <person name="Shang Y."/>
            <person name="Li Y."/>
            <person name="Ivanov S."/>
            <person name="Sharma T."/>
            <person name="Velzen R.V."/>
            <person name="Ruijter N.D."/>
            <person name="Aanen D.K."/>
            <person name="Win J."/>
            <person name="Kamoun S."/>
            <person name="Bisseling T."/>
            <person name="Huang S."/>
        </authorList>
    </citation>
    <scope>NUCLEOTIDE SEQUENCE [LARGE SCALE GENOMIC DNA]</scope>
    <source>
        <strain evidence="4">DAOM197198w</strain>
    </source>
</reference>
<dbReference type="PANTHER" id="PTHR46306:SF1">
    <property type="entry name" value="BTB_POZ DOMAIN-CONTAINING PROTEIN 9"/>
    <property type="match status" value="1"/>
</dbReference>
<evidence type="ECO:0000313" key="4">
    <source>
        <dbReference type="Proteomes" id="UP000022910"/>
    </source>
</evidence>
<gene>
    <name evidence="3" type="ORF">RirG_141030</name>
</gene>
<evidence type="ECO:0008006" key="5">
    <source>
        <dbReference type="Google" id="ProtNLM"/>
    </source>
</evidence>
<dbReference type="CDD" id="cd18186">
    <property type="entry name" value="BTB_POZ_ZBTB_KLHL-like"/>
    <property type="match status" value="1"/>
</dbReference>